<evidence type="ECO:0000313" key="1">
    <source>
        <dbReference type="EMBL" id="ASN59611.1"/>
    </source>
</evidence>
<evidence type="ECO:0000313" key="2">
    <source>
        <dbReference type="EMBL" id="BCX31115.1"/>
    </source>
</evidence>
<reference evidence="2 4" key="2">
    <citation type="submission" date="2021-05" db="EMBL/GenBank/DDBJ databases">
        <title>Complete Genome Sequence of Latilactobacillus sp. Strain WDN19, a High D-Aspartate-producing Lactic Acid Bacterium Isolated from a Japanese Pickle.</title>
        <authorList>
            <person name="Kajitani K."/>
            <person name="Takahashi S."/>
        </authorList>
    </citation>
    <scope>NUCLEOTIDE SEQUENCE [LARGE SCALE GENOMIC DNA]</scope>
    <source>
        <strain evidence="2 4">WDN19</strain>
    </source>
</reference>
<accession>A0A0B2XNR8</accession>
<protein>
    <submittedName>
        <fullName evidence="1">DUF2922 domain-containing protein</fullName>
    </submittedName>
</protein>
<dbReference type="InterPro" id="IPR021321">
    <property type="entry name" value="DUF2922"/>
</dbReference>
<organism evidence="1 3">
    <name type="scientific">Latilactobacillus curvatus</name>
    <name type="common">Lactobacillus curvatus</name>
    <dbReference type="NCBI Taxonomy" id="28038"/>
    <lineage>
        <taxon>Bacteria</taxon>
        <taxon>Bacillati</taxon>
        <taxon>Bacillota</taxon>
        <taxon>Bacilli</taxon>
        <taxon>Lactobacillales</taxon>
        <taxon>Lactobacillaceae</taxon>
        <taxon>Latilactobacillus</taxon>
    </lineage>
</organism>
<name>A0A0B2XNR8_LATCU</name>
<dbReference type="RefSeq" id="WP_004270996.1">
    <property type="nucleotide sequence ID" value="NZ_AP024685.1"/>
</dbReference>
<keyword evidence="4" id="KW-1185">Reference proteome</keyword>
<dbReference type="AlphaFoldDB" id="A0A0B2XNR8"/>
<reference evidence="1 3" key="1">
    <citation type="submission" date="2017-07" db="EMBL/GenBank/DDBJ databases">
        <title>Lactobacillus curvatus MRS6 whole genome.</title>
        <authorList>
            <person name="Jans C."/>
            <person name="Lagler S."/>
            <person name="Lacroix C."/>
            <person name="Meile L."/>
            <person name="Stevens M.J.A."/>
        </authorList>
    </citation>
    <scope>NUCLEOTIDE SEQUENCE [LARGE SCALE GENOMIC DNA]</scope>
    <source>
        <strain evidence="1 3">MRS6</strain>
    </source>
</reference>
<sequence>MKQLCLEFKNSDAKSRVLRLNNIDDNLDAETVRSAMTKIAAANMFIKKGIELYKEPVGAKYVERIETPIFSDK</sequence>
<dbReference type="GeneID" id="49610907"/>
<dbReference type="Pfam" id="PF11148">
    <property type="entry name" value="DUF2922"/>
    <property type="match status" value="1"/>
</dbReference>
<evidence type="ECO:0000313" key="3">
    <source>
        <dbReference type="Proteomes" id="UP000199749"/>
    </source>
</evidence>
<gene>
    <name evidence="1" type="ORF">CG419_02785</name>
    <name evidence="2" type="ORF">LTWDN19_16820</name>
</gene>
<dbReference type="KEGG" id="lcv:FBA2_07460"/>
<dbReference type="EMBL" id="AP024685">
    <property type="protein sequence ID" value="BCX31115.1"/>
    <property type="molecule type" value="Genomic_DNA"/>
</dbReference>
<dbReference type="Proteomes" id="UP000825100">
    <property type="component" value="Chromosome"/>
</dbReference>
<proteinExistence type="predicted"/>
<dbReference type="EMBL" id="CP022474">
    <property type="protein sequence ID" value="ASN59611.1"/>
    <property type="molecule type" value="Genomic_DNA"/>
</dbReference>
<dbReference type="Proteomes" id="UP000199749">
    <property type="component" value="Chromosome"/>
</dbReference>
<evidence type="ECO:0000313" key="4">
    <source>
        <dbReference type="Proteomes" id="UP000825100"/>
    </source>
</evidence>